<dbReference type="Proteomes" id="UP000198694">
    <property type="component" value="Unassembled WGS sequence"/>
</dbReference>
<dbReference type="STRING" id="407036.SAMN05216243_3316"/>
<proteinExistence type="predicted"/>
<dbReference type="Pfam" id="PF12671">
    <property type="entry name" value="Amidase_6"/>
    <property type="match status" value="1"/>
</dbReference>
<gene>
    <name evidence="2" type="ORF">SAMN05216243_3316</name>
</gene>
<dbReference type="RefSeq" id="WP_093216540.1">
    <property type="nucleotide sequence ID" value="NZ_FNFL01000007.1"/>
</dbReference>
<protein>
    <submittedName>
        <fullName evidence="2">Putative amidase domain-containing protein</fullName>
    </submittedName>
</protein>
<dbReference type="OrthoDB" id="9812429at2"/>
<organism evidence="2 3">
    <name type="scientific">Sediminibacillus albus</name>
    <dbReference type="NCBI Taxonomy" id="407036"/>
    <lineage>
        <taxon>Bacteria</taxon>
        <taxon>Bacillati</taxon>
        <taxon>Bacillota</taxon>
        <taxon>Bacilli</taxon>
        <taxon>Bacillales</taxon>
        <taxon>Bacillaceae</taxon>
        <taxon>Sediminibacillus</taxon>
    </lineage>
</organism>
<dbReference type="PANTHER" id="PTHR40032">
    <property type="entry name" value="EXPORTED PROTEIN-RELATED"/>
    <property type="match status" value="1"/>
</dbReference>
<feature type="domain" description="Putative amidase" evidence="1">
    <location>
        <begin position="130"/>
        <end position="282"/>
    </location>
</feature>
<dbReference type="EMBL" id="FNFL01000007">
    <property type="protein sequence ID" value="SDK48111.1"/>
    <property type="molecule type" value="Genomic_DNA"/>
</dbReference>
<name>A0A1G9C8W9_9BACI</name>
<accession>A0A1G9C8W9</accession>
<reference evidence="2 3" key="1">
    <citation type="submission" date="2016-10" db="EMBL/GenBank/DDBJ databases">
        <authorList>
            <person name="de Groot N.N."/>
        </authorList>
    </citation>
    <scope>NUCLEOTIDE SEQUENCE [LARGE SCALE GENOMIC DNA]</scope>
    <source>
        <strain evidence="2 3">CGMCC 1.6502</strain>
    </source>
</reference>
<dbReference type="AlphaFoldDB" id="A0A1G9C8W9"/>
<sequence>MDYKELLEAYWRRQLDQRAEEKKANWILRKKYLHESRGSKVPRMRGEGKLLGTKTEKDGTTRLQYDLLATFFIKQGNSFYHEEEKRRHTVSIKEEEIINDQLADRPALPKDVPAISVFGKEEDIRASRFNYDRRAAVQYAERWWNEYNPNYKEFAVDCTNYISQCLAAGGAPMRGMPNKGEGWWYQGDSWSYSWAVAHSLRWYLSGSTQGLKGREMEKASDLSPGDVICYDFQGDGRWDHNTIVVTKDLQGEPLVNAHTDNSRHRYWSYEDSMAWTENCKYKFFRIGE</sequence>
<dbReference type="InterPro" id="IPR024301">
    <property type="entry name" value="Amidase_6"/>
</dbReference>
<evidence type="ECO:0000313" key="2">
    <source>
        <dbReference type="EMBL" id="SDK48111.1"/>
    </source>
</evidence>
<evidence type="ECO:0000259" key="1">
    <source>
        <dbReference type="Pfam" id="PF12671"/>
    </source>
</evidence>
<dbReference type="PANTHER" id="PTHR40032:SF1">
    <property type="entry name" value="EXPORTED PROTEIN"/>
    <property type="match status" value="1"/>
</dbReference>
<evidence type="ECO:0000313" key="3">
    <source>
        <dbReference type="Proteomes" id="UP000198694"/>
    </source>
</evidence>
<keyword evidence="3" id="KW-1185">Reference proteome</keyword>